<accession>A0A165ESK8</accession>
<reference evidence="1 2" key="1">
    <citation type="journal article" date="2016" name="Mol. Biol. Evol.">
        <title>Comparative Genomics of Early-Diverging Mushroom-Forming Fungi Provides Insights into the Origins of Lignocellulose Decay Capabilities.</title>
        <authorList>
            <person name="Nagy L.G."/>
            <person name="Riley R."/>
            <person name="Tritt A."/>
            <person name="Adam C."/>
            <person name="Daum C."/>
            <person name="Floudas D."/>
            <person name="Sun H."/>
            <person name="Yadav J.S."/>
            <person name="Pangilinan J."/>
            <person name="Larsson K.H."/>
            <person name="Matsuura K."/>
            <person name="Barry K."/>
            <person name="Labutti K."/>
            <person name="Kuo R."/>
            <person name="Ohm R.A."/>
            <person name="Bhattacharya S.S."/>
            <person name="Shirouzu T."/>
            <person name="Yoshinaga Y."/>
            <person name="Martin F.M."/>
            <person name="Grigoriev I.V."/>
            <person name="Hibbett D.S."/>
        </authorList>
    </citation>
    <scope>NUCLEOTIDE SEQUENCE [LARGE SCALE GENOMIC DNA]</scope>
    <source>
        <strain evidence="1 2">HHB12733</strain>
    </source>
</reference>
<organism evidence="1 2">
    <name type="scientific">Calocera cornea HHB12733</name>
    <dbReference type="NCBI Taxonomy" id="1353952"/>
    <lineage>
        <taxon>Eukaryota</taxon>
        <taxon>Fungi</taxon>
        <taxon>Dikarya</taxon>
        <taxon>Basidiomycota</taxon>
        <taxon>Agaricomycotina</taxon>
        <taxon>Dacrymycetes</taxon>
        <taxon>Dacrymycetales</taxon>
        <taxon>Dacrymycetaceae</taxon>
        <taxon>Calocera</taxon>
    </lineage>
</organism>
<sequence>MHSGQQCKLASKVEEEHYEAEDRNTRATNLLKWLRGDGQPFAISFLYEVLEGTSVLRRYRGELLGGTCRLRAYVYFRQKKNLYSERVSRCAGKKWQ</sequence>
<keyword evidence="2" id="KW-1185">Reference proteome</keyword>
<dbReference type="AlphaFoldDB" id="A0A165ESK8"/>
<dbReference type="EMBL" id="KV423994">
    <property type="protein sequence ID" value="KZT55448.1"/>
    <property type="molecule type" value="Genomic_DNA"/>
</dbReference>
<feature type="non-terminal residue" evidence="1">
    <location>
        <position position="1"/>
    </location>
</feature>
<gene>
    <name evidence="1" type="ORF">CALCODRAFT_498568</name>
</gene>
<evidence type="ECO:0000313" key="1">
    <source>
        <dbReference type="EMBL" id="KZT55448.1"/>
    </source>
</evidence>
<name>A0A165ESK8_9BASI</name>
<dbReference type="Proteomes" id="UP000076842">
    <property type="component" value="Unassembled WGS sequence"/>
</dbReference>
<evidence type="ECO:0000313" key="2">
    <source>
        <dbReference type="Proteomes" id="UP000076842"/>
    </source>
</evidence>
<proteinExistence type="predicted"/>
<protein>
    <submittedName>
        <fullName evidence="1">Uncharacterized protein</fullName>
    </submittedName>
</protein>
<dbReference type="InParanoid" id="A0A165ESK8"/>